<dbReference type="Proteomes" id="UP001642484">
    <property type="component" value="Unassembled WGS sequence"/>
</dbReference>
<dbReference type="SUPFAM" id="SSF50978">
    <property type="entry name" value="WD40 repeat-like"/>
    <property type="match status" value="1"/>
</dbReference>
<feature type="repeat" description="WD" evidence="3">
    <location>
        <begin position="56"/>
        <end position="89"/>
    </location>
</feature>
<evidence type="ECO:0000256" key="3">
    <source>
        <dbReference type="PROSITE-ProRule" id="PRU00221"/>
    </source>
</evidence>
<name>A0ABP0MWV3_9DINO</name>
<keyword evidence="1 3" id="KW-0853">WD repeat</keyword>
<dbReference type="Gene3D" id="1.25.40.10">
    <property type="entry name" value="Tetratricopeptide repeat domain"/>
    <property type="match status" value="1"/>
</dbReference>
<dbReference type="SMART" id="SM00320">
    <property type="entry name" value="WD40"/>
    <property type="match status" value="6"/>
</dbReference>
<gene>
    <name evidence="4" type="ORF">CCMP2556_LOCUS27246</name>
</gene>
<evidence type="ECO:0000313" key="4">
    <source>
        <dbReference type="EMBL" id="CAK9054515.1"/>
    </source>
</evidence>
<dbReference type="SUPFAM" id="SSF48452">
    <property type="entry name" value="TPR-like"/>
    <property type="match status" value="1"/>
</dbReference>
<dbReference type="InterPro" id="IPR015943">
    <property type="entry name" value="WD40/YVTN_repeat-like_dom_sf"/>
</dbReference>
<accession>A0ABP0MWV3</accession>
<sequence length="687" mass="76264">MCNRLHPDSLGLRTERSPKNNLFSVLCLREVQAVKKRRLLQMNAAWVQRYELKSVLSGHRGCVNTIHWSSHGEVLVSGSDDMTLKLWRLCGGPGVDLKPVASLATAHRHNIFDAHLLETQIVSCGADGYVCLTSLDGRQERLFQSDISQALAFKIDFPSGRNSKVFLVTFGDGYIRHFDLRERQHHLVVNTQDVGLAGLATNPDGHSLAVGGNDPFLRIYDIRTLSFQDESSYVNMPLSPVTSLHSTLPMVRKQKKAMSFSRFFSGQSEVSISGVSWDATGRLLLANYRGGDIELFDFQGSVDEGPEVRLSDSHLDVSDSSLPTGRVQLNSIRSYTGRINKQTCAKEVRFLCQGSAVGSGGDCGHFYIWSTTSSELLRKMPADRCVVNCIAPHPELPLVATSGIDAEIKAWDVDRTVEHFQKQDETPDLQGAQELQEEGLLLIRQGAWVEAIDLFEQARNLLKGRDSLSAGQAGEAEQTEQGCLLNCAFCHLNLEEYDAVIESLDSQFRCLSLNRGAALLPLIKAAQEDLEALEALDPENPERFGTKCSGHKADPMGAVTAFRSCEAGGAPAAAYRQGIHLMRRELLRWAKAPWRSPTAERRVRQLDEARGVALCADLWNMYRTGPISDPGLSLALERRLRRPAREALGLRESRNLQELCYVCVKMPLTDYISCLFLSTIWTLTYPS</sequence>
<proteinExistence type="predicted"/>
<dbReference type="Pfam" id="PF00400">
    <property type="entry name" value="WD40"/>
    <property type="match status" value="2"/>
</dbReference>
<organism evidence="4 5">
    <name type="scientific">Durusdinium trenchii</name>
    <dbReference type="NCBI Taxonomy" id="1381693"/>
    <lineage>
        <taxon>Eukaryota</taxon>
        <taxon>Sar</taxon>
        <taxon>Alveolata</taxon>
        <taxon>Dinophyceae</taxon>
        <taxon>Suessiales</taxon>
        <taxon>Symbiodiniaceae</taxon>
        <taxon>Durusdinium</taxon>
    </lineage>
</organism>
<dbReference type="PROSITE" id="PS50082">
    <property type="entry name" value="WD_REPEATS_2"/>
    <property type="match status" value="1"/>
</dbReference>
<dbReference type="InterPro" id="IPR011990">
    <property type="entry name" value="TPR-like_helical_dom_sf"/>
</dbReference>
<protein>
    <submittedName>
        <fullName evidence="4">Uncharacterized protein</fullName>
    </submittedName>
</protein>
<dbReference type="PANTHER" id="PTHR15574:SF21">
    <property type="entry name" value="DDB1- AND CUL4-ASSOCIATED FACTOR 8"/>
    <property type="match status" value="1"/>
</dbReference>
<evidence type="ECO:0000256" key="1">
    <source>
        <dbReference type="ARBA" id="ARBA00022574"/>
    </source>
</evidence>
<evidence type="ECO:0000256" key="2">
    <source>
        <dbReference type="ARBA" id="ARBA00022737"/>
    </source>
</evidence>
<dbReference type="InterPro" id="IPR045151">
    <property type="entry name" value="DCAF8"/>
</dbReference>
<dbReference type="EMBL" id="CAXAMN010019557">
    <property type="protein sequence ID" value="CAK9054515.1"/>
    <property type="molecule type" value="Genomic_DNA"/>
</dbReference>
<dbReference type="PROSITE" id="PS50294">
    <property type="entry name" value="WD_REPEATS_REGION"/>
    <property type="match status" value="1"/>
</dbReference>
<dbReference type="PANTHER" id="PTHR15574">
    <property type="entry name" value="WD REPEAT DOMAIN-CONTAINING FAMILY"/>
    <property type="match status" value="1"/>
</dbReference>
<dbReference type="InterPro" id="IPR001680">
    <property type="entry name" value="WD40_rpt"/>
</dbReference>
<dbReference type="Gene3D" id="2.130.10.10">
    <property type="entry name" value="YVTN repeat-like/Quinoprotein amine dehydrogenase"/>
    <property type="match status" value="1"/>
</dbReference>
<dbReference type="InterPro" id="IPR036322">
    <property type="entry name" value="WD40_repeat_dom_sf"/>
</dbReference>
<evidence type="ECO:0000313" key="5">
    <source>
        <dbReference type="Proteomes" id="UP001642484"/>
    </source>
</evidence>
<keyword evidence="2" id="KW-0677">Repeat</keyword>
<keyword evidence="5" id="KW-1185">Reference proteome</keyword>
<reference evidence="4 5" key="1">
    <citation type="submission" date="2024-02" db="EMBL/GenBank/DDBJ databases">
        <authorList>
            <person name="Chen Y."/>
            <person name="Shah S."/>
            <person name="Dougan E. K."/>
            <person name="Thang M."/>
            <person name="Chan C."/>
        </authorList>
    </citation>
    <scope>NUCLEOTIDE SEQUENCE [LARGE SCALE GENOMIC DNA]</scope>
</reference>
<dbReference type="PROSITE" id="PS00678">
    <property type="entry name" value="WD_REPEATS_1"/>
    <property type="match status" value="1"/>
</dbReference>
<dbReference type="InterPro" id="IPR019775">
    <property type="entry name" value="WD40_repeat_CS"/>
</dbReference>
<comment type="caution">
    <text evidence="4">The sequence shown here is derived from an EMBL/GenBank/DDBJ whole genome shotgun (WGS) entry which is preliminary data.</text>
</comment>